<gene>
    <name evidence="9" type="ORF">GUITHDRAFT_141309</name>
</gene>
<organism evidence="9">
    <name type="scientific">Guillardia theta (strain CCMP2712)</name>
    <name type="common">Cryptophyte</name>
    <dbReference type="NCBI Taxonomy" id="905079"/>
    <lineage>
        <taxon>Eukaryota</taxon>
        <taxon>Cryptophyceae</taxon>
        <taxon>Pyrenomonadales</taxon>
        <taxon>Geminigeraceae</taxon>
        <taxon>Guillardia</taxon>
    </lineage>
</organism>
<dbReference type="EnsemblProtists" id="EKX42362">
    <property type="protein sequence ID" value="EKX42362"/>
    <property type="gene ID" value="GUITHDRAFT_141309"/>
</dbReference>
<dbReference type="CDD" id="cd02440">
    <property type="entry name" value="AdoMet_MTases"/>
    <property type="match status" value="1"/>
</dbReference>
<dbReference type="GO" id="GO:0008173">
    <property type="term" value="F:RNA methyltransferase activity"/>
    <property type="evidence" value="ECO:0007669"/>
    <property type="project" value="UniProtKB-UniRule"/>
</dbReference>
<dbReference type="InterPro" id="IPR024160">
    <property type="entry name" value="BIN3_SAM-bd_dom"/>
</dbReference>
<dbReference type="GO" id="GO:0017069">
    <property type="term" value="F:snRNA binding"/>
    <property type="evidence" value="ECO:0007669"/>
    <property type="project" value="TreeGrafter"/>
</dbReference>
<evidence type="ECO:0000256" key="4">
    <source>
        <dbReference type="ARBA" id="ARBA00022691"/>
    </source>
</evidence>
<evidence type="ECO:0000256" key="6">
    <source>
        <dbReference type="RuleBase" id="RU367087"/>
    </source>
</evidence>
<protein>
    <recommendedName>
        <fullName evidence="6">RNA methyltransferase</fullName>
        <ecNumber evidence="6">2.1.1.-</ecNumber>
    </recommendedName>
</protein>
<keyword evidence="11" id="KW-1185">Reference proteome</keyword>
<dbReference type="GO" id="GO:0032259">
    <property type="term" value="P:methylation"/>
    <property type="evidence" value="ECO:0007669"/>
    <property type="project" value="UniProtKB-KW"/>
</dbReference>
<dbReference type="PANTHER" id="PTHR12315">
    <property type="entry name" value="BICOID-INTERACTING PROTEIN RELATED"/>
    <property type="match status" value="1"/>
</dbReference>
<accession>L1J247</accession>
<evidence type="ECO:0000313" key="9">
    <source>
        <dbReference type="EMBL" id="EKX42362.1"/>
    </source>
</evidence>
<keyword evidence="7" id="KW-0732">Signal</keyword>
<dbReference type="OrthoDB" id="10017101at2759"/>
<evidence type="ECO:0000256" key="5">
    <source>
        <dbReference type="PROSITE-ProRule" id="PRU00848"/>
    </source>
</evidence>
<keyword evidence="3 6" id="KW-0808">Transferase</keyword>
<dbReference type="InterPro" id="IPR010675">
    <property type="entry name" value="Bin3_C"/>
</dbReference>
<evidence type="ECO:0000256" key="3">
    <source>
        <dbReference type="ARBA" id="ARBA00022679"/>
    </source>
</evidence>
<dbReference type="HOGENOM" id="CLU_708737_0_0_1"/>
<comment type="similarity">
    <text evidence="1 6">Belongs to the methyltransferase superfamily.</text>
</comment>
<dbReference type="RefSeq" id="XP_005829342.1">
    <property type="nucleotide sequence ID" value="XM_005829285.1"/>
</dbReference>
<dbReference type="InterPro" id="IPR029063">
    <property type="entry name" value="SAM-dependent_MTases_sf"/>
</dbReference>
<evidence type="ECO:0000256" key="1">
    <source>
        <dbReference type="ARBA" id="ARBA00008361"/>
    </source>
</evidence>
<dbReference type="PANTHER" id="PTHR12315:SF0">
    <property type="entry name" value="7SK SNRNA METHYLPHOSPHATE CAPPING ENZYME"/>
    <property type="match status" value="1"/>
</dbReference>
<evidence type="ECO:0000259" key="8">
    <source>
        <dbReference type="PROSITE" id="PS51515"/>
    </source>
</evidence>
<feature type="domain" description="Bin3-type SAM" evidence="8">
    <location>
        <begin position="208"/>
        <end position="390"/>
    </location>
</feature>
<dbReference type="Proteomes" id="UP000011087">
    <property type="component" value="Unassembled WGS sequence"/>
</dbReference>
<keyword evidence="4 5" id="KW-0949">S-adenosyl-L-methionine</keyword>
<dbReference type="Gene3D" id="3.40.50.150">
    <property type="entry name" value="Vaccinia Virus protein VP39"/>
    <property type="match status" value="1"/>
</dbReference>
<name>L1J247_GUITC</name>
<dbReference type="InterPro" id="IPR039772">
    <property type="entry name" value="Bin3-like"/>
</dbReference>
<feature type="chain" id="PRO_5008770768" description="RNA methyltransferase" evidence="7">
    <location>
        <begin position="29"/>
        <end position="390"/>
    </location>
</feature>
<dbReference type="eggNOG" id="KOG2899">
    <property type="taxonomic scope" value="Eukaryota"/>
</dbReference>
<evidence type="ECO:0000313" key="10">
    <source>
        <dbReference type="EnsemblProtists" id="EKX42362"/>
    </source>
</evidence>
<dbReference type="SUPFAM" id="SSF53335">
    <property type="entry name" value="S-adenosyl-L-methionine-dependent methyltransferases"/>
    <property type="match status" value="1"/>
</dbReference>
<reference evidence="11" key="2">
    <citation type="submission" date="2012-11" db="EMBL/GenBank/DDBJ databases">
        <authorList>
            <person name="Kuo A."/>
            <person name="Curtis B.A."/>
            <person name="Tanifuji G."/>
            <person name="Burki F."/>
            <person name="Gruber A."/>
            <person name="Irimia M."/>
            <person name="Maruyama S."/>
            <person name="Arias M.C."/>
            <person name="Ball S.G."/>
            <person name="Gile G.H."/>
            <person name="Hirakawa Y."/>
            <person name="Hopkins J.F."/>
            <person name="Rensing S.A."/>
            <person name="Schmutz J."/>
            <person name="Symeonidi A."/>
            <person name="Elias M."/>
            <person name="Eveleigh R.J."/>
            <person name="Herman E.K."/>
            <person name="Klute M.J."/>
            <person name="Nakayama T."/>
            <person name="Obornik M."/>
            <person name="Reyes-Prieto A."/>
            <person name="Armbrust E.V."/>
            <person name="Aves S.J."/>
            <person name="Beiko R.G."/>
            <person name="Coutinho P."/>
            <person name="Dacks J.B."/>
            <person name="Durnford D.G."/>
            <person name="Fast N.M."/>
            <person name="Green B.R."/>
            <person name="Grisdale C."/>
            <person name="Hempe F."/>
            <person name="Henrissat B."/>
            <person name="Hoppner M.P."/>
            <person name="Ishida K.-I."/>
            <person name="Kim E."/>
            <person name="Koreny L."/>
            <person name="Kroth P.G."/>
            <person name="Liu Y."/>
            <person name="Malik S.-B."/>
            <person name="Maier U.G."/>
            <person name="McRose D."/>
            <person name="Mock T."/>
            <person name="Neilson J.A."/>
            <person name="Onodera N.T."/>
            <person name="Poole A.M."/>
            <person name="Pritham E.J."/>
            <person name="Richards T.A."/>
            <person name="Rocap G."/>
            <person name="Roy S.W."/>
            <person name="Sarai C."/>
            <person name="Schaack S."/>
            <person name="Shirato S."/>
            <person name="Slamovits C.H."/>
            <person name="Spencer D.F."/>
            <person name="Suzuki S."/>
            <person name="Worden A.Z."/>
            <person name="Zauner S."/>
            <person name="Barry K."/>
            <person name="Bell C."/>
            <person name="Bharti A.K."/>
            <person name="Crow J.A."/>
            <person name="Grimwood J."/>
            <person name="Kramer R."/>
            <person name="Lindquist E."/>
            <person name="Lucas S."/>
            <person name="Salamov A."/>
            <person name="McFadden G.I."/>
            <person name="Lane C.E."/>
            <person name="Keeling P.J."/>
            <person name="Gray M.W."/>
            <person name="Grigoriev I.V."/>
            <person name="Archibald J.M."/>
        </authorList>
    </citation>
    <scope>NUCLEOTIDE SEQUENCE</scope>
    <source>
        <strain evidence="11">CCMP2712</strain>
    </source>
</reference>
<dbReference type="KEGG" id="gtt:GUITHDRAFT_141309"/>
<reference evidence="9 11" key="1">
    <citation type="journal article" date="2012" name="Nature">
        <title>Algal genomes reveal evolutionary mosaicism and the fate of nucleomorphs.</title>
        <authorList>
            <consortium name="DOE Joint Genome Institute"/>
            <person name="Curtis B.A."/>
            <person name="Tanifuji G."/>
            <person name="Burki F."/>
            <person name="Gruber A."/>
            <person name="Irimia M."/>
            <person name="Maruyama S."/>
            <person name="Arias M.C."/>
            <person name="Ball S.G."/>
            <person name="Gile G.H."/>
            <person name="Hirakawa Y."/>
            <person name="Hopkins J.F."/>
            <person name="Kuo A."/>
            <person name="Rensing S.A."/>
            <person name="Schmutz J."/>
            <person name="Symeonidi A."/>
            <person name="Elias M."/>
            <person name="Eveleigh R.J."/>
            <person name="Herman E.K."/>
            <person name="Klute M.J."/>
            <person name="Nakayama T."/>
            <person name="Obornik M."/>
            <person name="Reyes-Prieto A."/>
            <person name="Armbrust E.V."/>
            <person name="Aves S.J."/>
            <person name="Beiko R.G."/>
            <person name="Coutinho P."/>
            <person name="Dacks J.B."/>
            <person name="Durnford D.G."/>
            <person name="Fast N.M."/>
            <person name="Green B.R."/>
            <person name="Grisdale C.J."/>
            <person name="Hempel F."/>
            <person name="Henrissat B."/>
            <person name="Hoppner M.P."/>
            <person name="Ishida K."/>
            <person name="Kim E."/>
            <person name="Koreny L."/>
            <person name="Kroth P.G."/>
            <person name="Liu Y."/>
            <person name="Malik S.B."/>
            <person name="Maier U.G."/>
            <person name="McRose D."/>
            <person name="Mock T."/>
            <person name="Neilson J.A."/>
            <person name="Onodera N.T."/>
            <person name="Poole A.M."/>
            <person name="Pritham E.J."/>
            <person name="Richards T.A."/>
            <person name="Rocap G."/>
            <person name="Roy S.W."/>
            <person name="Sarai C."/>
            <person name="Schaack S."/>
            <person name="Shirato S."/>
            <person name="Slamovits C.H."/>
            <person name="Spencer D.F."/>
            <person name="Suzuki S."/>
            <person name="Worden A.Z."/>
            <person name="Zauner S."/>
            <person name="Barry K."/>
            <person name="Bell C."/>
            <person name="Bharti A.K."/>
            <person name="Crow J.A."/>
            <person name="Grimwood J."/>
            <person name="Kramer R."/>
            <person name="Lindquist E."/>
            <person name="Lucas S."/>
            <person name="Salamov A."/>
            <person name="McFadden G.I."/>
            <person name="Lane C.E."/>
            <person name="Keeling P.J."/>
            <person name="Gray M.W."/>
            <person name="Grigoriev I.V."/>
            <person name="Archibald J.M."/>
        </authorList>
    </citation>
    <scope>NUCLEOTIDE SEQUENCE</scope>
    <source>
        <strain evidence="9 11">CCMP2712</strain>
    </source>
</reference>
<dbReference type="GO" id="GO:0008171">
    <property type="term" value="F:O-methyltransferase activity"/>
    <property type="evidence" value="ECO:0007669"/>
    <property type="project" value="UniProtKB-UniRule"/>
</dbReference>
<dbReference type="EMBL" id="JH993017">
    <property type="protein sequence ID" value="EKX42362.1"/>
    <property type="molecule type" value="Genomic_DNA"/>
</dbReference>
<dbReference type="PROSITE" id="PS51515">
    <property type="entry name" value="BIN3_SAM"/>
    <property type="match status" value="1"/>
</dbReference>
<dbReference type="EC" id="2.1.1.-" evidence="6"/>
<evidence type="ECO:0000256" key="7">
    <source>
        <dbReference type="SAM" id="SignalP"/>
    </source>
</evidence>
<dbReference type="PaxDb" id="55529-EKX42362"/>
<feature type="signal peptide" evidence="7">
    <location>
        <begin position="1"/>
        <end position="28"/>
    </location>
</feature>
<dbReference type="Pfam" id="PF06859">
    <property type="entry name" value="Bin3"/>
    <property type="match status" value="1"/>
</dbReference>
<reference evidence="10" key="3">
    <citation type="submission" date="2016-03" db="UniProtKB">
        <authorList>
            <consortium name="EnsemblProtists"/>
        </authorList>
    </citation>
    <scope>IDENTIFICATION</scope>
</reference>
<proteinExistence type="inferred from homology"/>
<dbReference type="STRING" id="905079.L1J247"/>
<evidence type="ECO:0000313" key="11">
    <source>
        <dbReference type="Proteomes" id="UP000011087"/>
    </source>
</evidence>
<evidence type="ECO:0000256" key="2">
    <source>
        <dbReference type="ARBA" id="ARBA00022603"/>
    </source>
</evidence>
<dbReference type="GO" id="GO:0040031">
    <property type="term" value="P:snRNA modification"/>
    <property type="evidence" value="ECO:0007669"/>
    <property type="project" value="TreeGrafter"/>
</dbReference>
<sequence>MTYALALNRHAPWRISFILFFQIITCEVALLDRDGNLGVKASTEGCNLRILQRLRGGVDDDEDGIDNLIQDAYAFNKQPSVPVVTDTPGPWKRQLSSDAPRDFRESTIKRPRFASHLRNSTLALRNGARSGRGRNVTLYSNLNAKYQVRTSGRTVNSTALKPTRPVFNNRPDNFTAVKGNFNSYYGYRKASAMNSSIGKVLKPGVWGDPRLDLLKAEFFKGKTCLDIGCNAGYLTMSIAYLFECKSMIGIDCDAALVQQAKRVKKNIKWDFEKEGRSKCPVYFQHEDFITNDHFRDVRYDVITCFSVTKWVHLVHGDEGIKKMFRKCFDLLQDDGILILEPQPWRSYHNKRKVSAEIEAIYNSIRIRPNLFVNETLPSAGFLVEDLGEMT</sequence>
<dbReference type="AlphaFoldDB" id="L1J247"/>
<dbReference type="GeneID" id="17299047"/>
<keyword evidence="2 6" id="KW-0489">Methyltransferase</keyword>